<protein>
    <submittedName>
        <fullName evidence="2">Uncharacterized protein</fullName>
    </submittedName>
</protein>
<gene>
    <name evidence="2" type="primary">56</name>
    <name evidence="2" type="ORF">SEA_BIZZY_56</name>
</gene>
<feature type="region of interest" description="Disordered" evidence="1">
    <location>
        <begin position="223"/>
        <end position="266"/>
    </location>
</feature>
<evidence type="ECO:0000313" key="2">
    <source>
        <dbReference type="EMBL" id="AYR02692.1"/>
    </source>
</evidence>
<dbReference type="GeneID" id="63026564"/>
<name>A0A3G3M842_9CAUD</name>
<organism evidence="2 3">
    <name type="scientific">Gordonia phage Bizzy</name>
    <dbReference type="NCBI Taxonomy" id="2483667"/>
    <lineage>
        <taxon>Viruses</taxon>
        <taxon>Duplodnaviria</taxon>
        <taxon>Heunggongvirae</taxon>
        <taxon>Uroviricota</taxon>
        <taxon>Caudoviricetes</taxon>
        <taxon>Stackebrandtviridae</taxon>
        <taxon>Schenleyvirinae</taxon>
        <taxon>Kroosvirus</taxon>
        <taxon>Kroosvirus bizzy</taxon>
    </lineage>
</organism>
<evidence type="ECO:0000256" key="1">
    <source>
        <dbReference type="SAM" id="MobiDB-lite"/>
    </source>
</evidence>
<dbReference type="Proteomes" id="UP000272594">
    <property type="component" value="Segment"/>
</dbReference>
<proteinExistence type="predicted"/>
<sequence>MNNQPDRHKPDMDTPRTPRDIAQLLTATIREGARGGDLAAVGAAATAAAILDLADAIRETRTDDEPDNTPTPPEKLLCLAEGHTPRGNRVVCAEPAGHPQQHVAGGYQWWDDGRPATSTLPPGYTPTMPDVVVDLPVVCGWSWAEPFGGGHHDCGLVEGHGGDHRCGGCGVTTEVDDDDADAGPPAPRCPAEGCGRVDGHDGVHLADEPLTMPTLTVKRGGIRYHHTDEGGDTSALADVPDGSHEHGRAPAPEPVSSPVQPPNGDADPLWRLRLLVGRTRRAVGVEPLPPSRYTLGALVDDLDERVRQLVKSRDNWADAADKPPAPDGVVDSPVVCGHAWPNYVDGDHEHVCAQPDDDGHVWHVCDTCLKITPEVRDGHAVAGQWLVVRTGPNPAAFGAFRTADDAHTWAAEHPDTVGTTLPTILPIIGPAL</sequence>
<evidence type="ECO:0000313" key="3">
    <source>
        <dbReference type="Proteomes" id="UP000272594"/>
    </source>
</evidence>
<reference evidence="2 3" key="1">
    <citation type="submission" date="2018-09" db="EMBL/GenBank/DDBJ databases">
        <authorList>
            <person name="Bizzell D.M."/>
            <person name="Addison A."/>
            <person name="Harrison C.F."/>
            <person name="Mitchell M.S."/>
            <person name="Peele K.A."/>
            <person name="Penn T.R."/>
            <person name="Wheeler S.A."/>
            <person name="Postiglione A.E."/>
            <person name="Patwardhan S."/>
            <person name="Newman R.H."/>
            <person name="Coomans R.J."/>
            <person name="Garlena R.A."/>
            <person name="Russell D.A."/>
            <person name="Pope W.H."/>
            <person name="Jacobs-Sera D."/>
            <person name="Hatfull G.F."/>
        </authorList>
    </citation>
    <scope>NUCLEOTIDE SEQUENCE [LARGE SCALE GENOMIC DNA]</scope>
</reference>
<keyword evidence="3" id="KW-1185">Reference proteome</keyword>
<dbReference type="RefSeq" id="YP_010002020.1">
    <property type="nucleotide sequence ID" value="NC_053239.1"/>
</dbReference>
<accession>A0A3G3M842</accession>
<dbReference type="EMBL" id="MH976509">
    <property type="protein sequence ID" value="AYR02692.1"/>
    <property type="molecule type" value="Genomic_DNA"/>
</dbReference>
<feature type="compositionally biased region" description="Pro residues" evidence="1">
    <location>
        <begin position="251"/>
        <end position="261"/>
    </location>
</feature>
<dbReference type="KEGG" id="vg:63026564"/>